<accession>A0A1U9MIT7</accession>
<dbReference type="RefSeq" id="WP_077992634.1">
    <property type="nucleotide sequence ID" value="NZ_CP015625.1"/>
</dbReference>
<dbReference type="AlphaFoldDB" id="A0A1U9MIT7"/>
<dbReference type="KEGG" id="bapi:BBC0122_014770"/>
<dbReference type="EMBL" id="CP015625">
    <property type="protein sequence ID" value="AQT47582.1"/>
    <property type="molecule type" value="Genomic_DNA"/>
</dbReference>
<dbReference type="Proteomes" id="UP000189632">
    <property type="component" value="Chromosome"/>
</dbReference>
<evidence type="ECO:0000313" key="2">
    <source>
        <dbReference type="Proteomes" id="UP000189632"/>
    </source>
</evidence>
<name>A0A1U9MIT7_9HYPH</name>
<gene>
    <name evidence="1" type="ORF">BBC0122_014770</name>
</gene>
<sequence>MKNTYLTFLKPPRLLALYAGRSDRDLTNHRQEKRQTGMGFKLVPLATLKKKALFRKQVTSSLSLKV</sequence>
<evidence type="ECO:0000313" key="1">
    <source>
        <dbReference type="EMBL" id="AQT47582.1"/>
    </source>
</evidence>
<reference evidence="1 2" key="1">
    <citation type="submission" date="2016-11" db="EMBL/GenBank/DDBJ databases">
        <title>Comparative genomics of Bartonella apis.</title>
        <authorList>
            <person name="Engel P."/>
        </authorList>
    </citation>
    <scope>NUCLEOTIDE SEQUENCE [LARGE SCALE GENOMIC DNA]</scope>
    <source>
        <strain evidence="1 2">BBC0122</strain>
    </source>
</reference>
<keyword evidence="2" id="KW-1185">Reference proteome</keyword>
<organism evidence="1 2">
    <name type="scientific">Bartonella choladocola</name>
    <dbReference type="NCBI Taxonomy" id="2750995"/>
    <lineage>
        <taxon>Bacteria</taxon>
        <taxon>Pseudomonadati</taxon>
        <taxon>Pseudomonadota</taxon>
        <taxon>Alphaproteobacteria</taxon>
        <taxon>Hyphomicrobiales</taxon>
        <taxon>Bartonellaceae</taxon>
        <taxon>Bartonella</taxon>
    </lineage>
</organism>
<protein>
    <submittedName>
        <fullName evidence="1">Uncharacterized protein</fullName>
    </submittedName>
</protein>
<proteinExistence type="predicted"/>